<evidence type="ECO:0000313" key="1">
    <source>
        <dbReference type="EMBL" id="KHN00128.1"/>
    </source>
</evidence>
<dbReference type="Proteomes" id="UP000053555">
    <property type="component" value="Unassembled WGS sequence"/>
</dbReference>
<name>A0A0B2NY27_GLYSO</name>
<reference evidence="1" key="1">
    <citation type="submission" date="2014-07" db="EMBL/GenBank/DDBJ databases">
        <title>Identification of a novel salt tolerance gene in wild soybean by whole-genome sequencing.</title>
        <authorList>
            <person name="Lam H.-M."/>
            <person name="Qi X."/>
            <person name="Li M.-W."/>
            <person name="Liu X."/>
            <person name="Xie M."/>
            <person name="Ni M."/>
            <person name="Xu X."/>
        </authorList>
    </citation>
    <scope>NUCLEOTIDE SEQUENCE [LARGE SCALE GENOMIC DNA]</scope>
    <source>
        <tissue evidence="1">Root</tissue>
    </source>
</reference>
<dbReference type="EMBL" id="KN671175">
    <property type="protein sequence ID" value="KHN00128.1"/>
    <property type="molecule type" value="Genomic_DNA"/>
</dbReference>
<proteinExistence type="predicted"/>
<sequence length="84" mass="9436">MVMHPNFEDLPTNPNAPAKPLYLIIQILPLKLPTKLLRKPQHLLLLICRELGPEPLLASILLMLRHRVLHFPVEVAVAPARGAL</sequence>
<protein>
    <submittedName>
        <fullName evidence="1">Uncharacterized protein</fullName>
    </submittedName>
</protein>
<accession>A0A0B2NY27</accession>
<organism evidence="1">
    <name type="scientific">Glycine soja</name>
    <name type="common">Wild soybean</name>
    <dbReference type="NCBI Taxonomy" id="3848"/>
    <lineage>
        <taxon>Eukaryota</taxon>
        <taxon>Viridiplantae</taxon>
        <taxon>Streptophyta</taxon>
        <taxon>Embryophyta</taxon>
        <taxon>Tracheophyta</taxon>
        <taxon>Spermatophyta</taxon>
        <taxon>Magnoliopsida</taxon>
        <taxon>eudicotyledons</taxon>
        <taxon>Gunneridae</taxon>
        <taxon>Pentapetalae</taxon>
        <taxon>rosids</taxon>
        <taxon>fabids</taxon>
        <taxon>Fabales</taxon>
        <taxon>Fabaceae</taxon>
        <taxon>Papilionoideae</taxon>
        <taxon>50 kb inversion clade</taxon>
        <taxon>NPAAA clade</taxon>
        <taxon>indigoferoid/millettioid clade</taxon>
        <taxon>Phaseoleae</taxon>
        <taxon>Glycine</taxon>
        <taxon>Glycine subgen. Soja</taxon>
    </lineage>
</organism>
<gene>
    <name evidence="1" type="ORF">glysoja_028656</name>
</gene>
<dbReference type="AlphaFoldDB" id="A0A0B2NY27"/>